<feature type="modified residue" description="Phosphohistidine" evidence="16">
    <location>
        <position position="1155"/>
    </location>
</feature>
<evidence type="ECO:0000259" key="22">
    <source>
        <dbReference type="PROSITE" id="PS50113"/>
    </source>
</evidence>
<dbReference type="SUPFAM" id="SSF55874">
    <property type="entry name" value="ATPase domain of HSP90 chaperone/DNA topoisomerase II/histidine kinase"/>
    <property type="match status" value="1"/>
</dbReference>
<dbReference type="Gene3D" id="6.10.340.10">
    <property type="match status" value="1"/>
</dbReference>
<evidence type="ECO:0000256" key="11">
    <source>
        <dbReference type="ARBA" id="ARBA00022989"/>
    </source>
</evidence>
<name>A0A411PDL8_9GAMM</name>
<dbReference type="EMBL" id="CP036200">
    <property type="protein sequence ID" value="QBF81470.1"/>
    <property type="molecule type" value="Genomic_DNA"/>
</dbReference>
<evidence type="ECO:0000313" key="26">
    <source>
        <dbReference type="Proteomes" id="UP000291106"/>
    </source>
</evidence>
<feature type="transmembrane region" description="Helical" evidence="19">
    <location>
        <begin position="322"/>
        <end position="345"/>
    </location>
</feature>
<feature type="coiled-coil region" evidence="18">
    <location>
        <begin position="394"/>
        <end position="428"/>
    </location>
</feature>
<keyword evidence="13 19" id="KW-0472">Membrane</keyword>
<proteinExistence type="predicted"/>
<dbReference type="CDD" id="cd06225">
    <property type="entry name" value="HAMP"/>
    <property type="match status" value="1"/>
</dbReference>
<dbReference type="GO" id="GO:0005886">
    <property type="term" value="C:plasma membrane"/>
    <property type="evidence" value="ECO:0007669"/>
    <property type="project" value="UniProtKB-SubCell"/>
</dbReference>
<dbReference type="InterPro" id="IPR000014">
    <property type="entry name" value="PAS"/>
</dbReference>
<evidence type="ECO:0000256" key="10">
    <source>
        <dbReference type="ARBA" id="ARBA00022840"/>
    </source>
</evidence>
<keyword evidence="10" id="KW-0067">ATP-binding</keyword>
<dbReference type="CDD" id="cd00082">
    <property type="entry name" value="HisKA"/>
    <property type="match status" value="1"/>
</dbReference>
<gene>
    <name evidence="25" type="ORF">EXU30_01240</name>
</gene>
<evidence type="ECO:0000256" key="17">
    <source>
        <dbReference type="PROSITE-ProRule" id="PRU00169"/>
    </source>
</evidence>
<evidence type="ECO:0000259" key="24">
    <source>
        <dbReference type="PROSITE" id="PS50894"/>
    </source>
</evidence>
<evidence type="ECO:0000256" key="1">
    <source>
        <dbReference type="ARBA" id="ARBA00000085"/>
    </source>
</evidence>
<evidence type="ECO:0000259" key="20">
    <source>
        <dbReference type="PROSITE" id="PS50109"/>
    </source>
</evidence>
<dbReference type="SUPFAM" id="SSF47384">
    <property type="entry name" value="Homodimeric domain of signal transducing histidine kinase"/>
    <property type="match status" value="1"/>
</dbReference>
<feature type="domain" description="HAMP" evidence="23">
    <location>
        <begin position="343"/>
        <end position="395"/>
    </location>
</feature>
<dbReference type="InterPro" id="IPR005467">
    <property type="entry name" value="His_kinase_dom"/>
</dbReference>
<dbReference type="Pfam" id="PF02518">
    <property type="entry name" value="HATPase_c"/>
    <property type="match status" value="1"/>
</dbReference>
<dbReference type="PRINTS" id="PR00344">
    <property type="entry name" value="BCTRLSENSOR"/>
</dbReference>
<evidence type="ECO:0000256" key="13">
    <source>
        <dbReference type="ARBA" id="ARBA00023136"/>
    </source>
</evidence>
<dbReference type="EC" id="2.7.13.3" evidence="3"/>
<dbReference type="PANTHER" id="PTHR45339">
    <property type="entry name" value="HYBRID SIGNAL TRANSDUCTION HISTIDINE KINASE J"/>
    <property type="match status" value="1"/>
</dbReference>
<evidence type="ECO:0000256" key="4">
    <source>
        <dbReference type="ARBA" id="ARBA00022475"/>
    </source>
</evidence>
<dbReference type="Proteomes" id="UP000291106">
    <property type="component" value="Chromosome"/>
</dbReference>
<dbReference type="PROSITE" id="PS50885">
    <property type="entry name" value="HAMP"/>
    <property type="match status" value="1"/>
</dbReference>
<dbReference type="InterPro" id="IPR000700">
    <property type="entry name" value="PAS-assoc_C"/>
</dbReference>
<evidence type="ECO:0000313" key="25">
    <source>
        <dbReference type="EMBL" id="QBF81470.1"/>
    </source>
</evidence>
<dbReference type="Gene3D" id="3.40.50.2300">
    <property type="match status" value="2"/>
</dbReference>
<evidence type="ECO:0000256" key="18">
    <source>
        <dbReference type="SAM" id="Coils"/>
    </source>
</evidence>
<dbReference type="Gene3D" id="3.30.450.20">
    <property type="entry name" value="PAS domain"/>
    <property type="match status" value="1"/>
</dbReference>
<sequence length="1306" mass="145529">MNLLKSTSIRTRFLTVLLAVSLLPVSTVSLVITDYVQHTLSNNIFNKLEYVRSAKHSQLKHYINTLHANVSVLAESTTISSSVEAFSSTFDEGVMDEVQYNFFESLEYGDAFKKFLAGYQYYDLMLVNNDGNIIYSVLREDELGQNVQSERFTNTLLPVAYAKGRQGVSITDFGEYWPSADKILSFVSAPITSQYGEIHGVVILKVSNDYVNEVMKQRSGMGETGESLLIGPDYTMRSDAYLDPVNRTVSASFANPELGSIKTEGSIAALQGESGGIITKDYRGVSVLSTYTPIMWGDINFALLVEMDESEAFHAILQTRKIIFVTVIFLAALMAIIAIFLATVLTRPILKLTHASQSIAVGVHTDDVIVKRDDELGTLTNNFNQMKHAINQQLQTIRTQKAALNKSNEDLEAQVKARTADLEESKKRFELAIHGSGDAVWEFEASGKMWFSPRFYEIVGENMIITSREHWHELIHPDDFARTYEAMKAHIFQQQAFNIEFRVYGSNKKLIWFQARAKSLRDENGIAVRTSGTLTDISYRKQIEHELAETTEKAKLASRAKSDFLANMSHEIRTPMNAIIGMSYLALQTELNSKQQNYIEKVNSSAESLLGIINDILDFSKIEAGKLNIEHTDFNLDDIFDNLANIAGLKAEEKGLELMFQISPQVPKYLLGDPLRLSQILINLTNNAVKFTQQGEVVVKVDAQEIDENSVKLLFSVRDTGVGISPEIQSQLFTSFSQADTSTTRKFGGTGLGLAICKKLTELMDGDIWVDSREGEGSTFHFNLVCDLQTHIFEKQAQFPSADQNKAFHILVVDDNKSSRKILLEMLSVHGFKVDEAISGLKAIDMLVARDKTTPYDLVLMDWKMPEMDGIKAAEIIQTHQQLTHYPTVIMVTAYGKEEAAEAARNINIEGFLTKPVVENQLIAAILSSLGIAYESAPVSKTSKLTDFAISNLEGAKILLVEDNAVNQELAKELLVSSDIEVTVANNGQEALDILETADFDCVLMDCQMPVMDGYEATKAIRQQKKFNKLPIIAMTANAMVGDREKVIACGMNDHVPKPIRVKELFSTLSKWILRSPVVDSLTKFKQFEVSPELLELVPKLPGVDKTLGLNICQNNVDLYLKLLKIFHDNEQHFTENFTQLMLAEDKQSACRMAHSLKGAAGNIGATHIQQAAAKLELACHENKSLEELSSELDLVTSSMAATIADMSKIDFEYLLGAINQASEQSDITQVENLTEEVAKLKQLLETFSTDALSHFELIRGALEDAAGRKTVAKLHRMIDGFEFERAVEHVDQLATKLAEKTRHEL</sequence>
<dbReference type="OrthoDB" id="9810730at2"/>
<dbReference type="InterPro" id="IPR008207">
    <property type="entry name" value="Sig_transdc_His_kin_Hpt_dom"/>
</dbReference>
<dbReference type="PROSITE" id="PS50110">
    <property type="entry name" value="RESPONSE_REGULATORY"/>
    <property type="match status" value="2"/>
</dbReference>
<dbReference type="SUPFAM" id="SSF158472">
    <property type="entry name" value="HAMP domain-like"/>
    <property type="match status" value="1"/>
</dbReference>
<evidence type="ECO:0000256" key="6">
    <source>
        <dbReference type="ARBA" id="ARBA00022679"/>
    </source>
</evidence>
<keyword evidence="5 17" id="KW-0597">Phosphoprotein</keyword>
<dbReference type="SMART" id="SM00448">
    <property type="entry name" value="REC"/>
    <property type="match status" value="2"/>
</dbReference>
<dbReference type="Gene3D" id="1.20.120.160">
    <property type="entry name" value="HPT domain"/>
    <property type="match status" value="1"/>
</dbReference>
<keyword evidence="8" id="KW-0547">Nucleotide-binding</keyword>
<evidence type="ECO:0000256" key="15">
    <source>
        <dbReference type="ARBA" id="ARBA00068150"/>
    </source>
</evidence>
<keyword evidence="7 19" id="KW-0812">Transmembrane</keyword>
<reference evidence="25 26" key="1">
    <citation type="submission" date="2019-02" db="EMBL/GenBank/DDBJ databases">
        <title>Shewanella sp. D4-2 isolated from Dokdo Island.</title>
        <authorList>
            <person name="Baek K."/>
        </authorList>
    </citation>
    <scope>NUCLEOTIDE SEQUENCE [LARGE SCALE GENOMIC DNA]</scope>
    <source>
        <strain evidence="25 26">D4-2</strain>
    </source>
</reference>
<keyword evidence="18" id="KW-0175">Coiled coil</keyword>
<keyword evidence="4" id="KW-1003">Cell membrane</keyword>
<dbReference type="Pfam" id="PF01627">
    <property type="entry name" value="Hpt"/>
    <property type="match status" value="1"/>
</dbReference>
<keyword evidence="9" id="KW-0418">Kinase</keyword>
<dbReference type="FunFam" id="1.10.287.130:FF:000002">
    <property type="entry name" value="Two-component osmosensing histidine kinase"/>
    <property type="match status" value="1"/>
</dbReference>
<dbReference type="InterPro" id="IPR036890">
    <property type="entry name" value="HATPase_C_sf"/>
</dbReference>
<dbReference type="Gene3D" id="3.30.565.10">
    <property type="entry name" value="Histidine kinase-like ATPase, C-terminal domain"/>
    <property type="match status" value="1"/>
</dbReference>
<evidence type="ECO:0000256" key="19">
    <source>
        <dbReference type="SAM" id="Phobius"/>
    </source>
</evidence>
<comment type="catalytic activity">
    <reaction evidence="1">
        <text>ATP + protein L-histidine = ADP + protein N-phospho-L-histidine.</text>
        <dbReference type="EC" id="2.7.13.3"/>
    </reaction>
</comment>
<evidence type="ECO:0000256" key="8">
    <source>
        <dbReference type="ARBA" id="ARBA00022741"/>
    </source>
</evidence>
<evidence type="ECO:0000256" key="2">
    <source>
        <dbReference type="ARBA" id="ARBA00004651"/>
    </source>
</evidence>
<dbReference type="RefSeq" id="WP_130597446.1">
    <property type="nucleotide sequence ID" value="NZ_CP036200.1"/>
</dbReference>
<protein>
    <recommendedName>
        <fullName evidence="15">Sensory/regulatory protein RpfC</fullName>
        <ecNumber evidence="3">2.7.13.3</ecNumber>
    </recommendedName>
</protein>
<organism evidence="25 26">
    <name type="scientific">Shewanella maritima</name>
    <dbReference type="NCBI Taxonomy" id="2520507"/>
    <lineage>
        <taxon>Bacteria</taxon>
        <taxon>Pseudomonadati</taxon>
        <taxon>Pseudomonadota</taxon>
        <taxon>Gammaproteobacteria</taxon>
        <taxon>Alteromonadales</taxon>
        <taxon>Shewanellaceae</taxon>
        <taxon>Shewanella</taxon>
    </lineage>
</organism>
<dbReference type="InterPro" id="IPR001610">
    <property type="entry name" value="PAC"/>
</dbReference>
<evidence type="ECO:0000256" key="3">
    <source>
        <dbReference type="ARBA" id="ARBA00012438"/>
    </source>
</evidence>
<evidence type="ECO:0000256" key="7">
    <source>
        <dbReference type="ARBA" id="ARBA00022692"/>
    </source>
</evidence>
<evidence type="ECO:0000256" key="5">
    <source>
        <dbReference type="ARBA" id="ARBA00022553"/>
    </source>
</evidence>
<feature type="domain" description="Histidine kinase" evidence="20">
    <location>
        <begin position="567"/>
        <end position="788"/>
    </location>
</feature>
<dbReference type="Pfam" id="PF00512">
    <property type="entry name" value="HisKA"/>
    <property type="match status" value="1"/>
</dbReference>
<dbReference type="Pfam" id="PF00672">
    <property type="entry name" value="HAMP"/>
    <property type="match status" value="1"/>
</dbReference>
<dbReference type="InterPro" id="IPR013655">
    <property type="entry name" value="PAS_fold_3"/>
</dbReference>
<dbReference type="InterPro" id="IPR011006">
    <property type="entry name" value="CheY-like_superfamily"/>
</dbReference>
<dbReference type="InterPro" id="IPR003594">
    <property type="entry name" value="HATPase_dom"/>
</dbReference>
<dbReference type="Pfam" id="PF00072">
    <property type="entry name" value="Response_reg"/>
    <property type="match status" value="2"/>
</dbReference>
<dbReference type="PROSITE" id="PS50113">
    <property type="entry name" value="PAC"/>
    <property type="match status" value="1"/>
</dbReference>
<comment type="subunit">
    <text evidence="14">At low DSF concentrations, interacts with RpfF.</text>
</comment>
<keyword evidence="12" id="KW-0902">Two-component regulatory system</keyword>
<feature type="domain" description="HPt" evidence="24">
    <location>
        <begin position="1116"/>
        <end position="1210"/>
    </location>
</feature>
<keyword evidence="6" id="KW-0808">Transferase</keyword>
<comment type="subcellular location">
    <subcellularLocation>
        <location evidence="2">Cell membrane</location>
        <topology evidence="2">Multi-pass membrane protein</topology>
    </subcellularLocation>
</comment>
<dbReference type="CDD" id="cd16922">
    <property type="entry name" value="HATPase_EvgS-ArcB-TorS-like"/>
    <property type="match status" value="1"/>
</dbReference>
<dbReference type="InterPro" id="IPR004358">
    <property type="entry name" value="Sig_transdc_His_kin-like_C"/>
</dbReference>
<dbReference type="Pfam" id="PF08447">
    <property type="entry name" value="PAS_3"/>
    <property type="match status" value="1"/>
</dbReference>
<dbReference type="NCBIfam" id="TIGR00229">
    <property type="entry name" value="sensory_box"/>
    <property type="match status" value="1"/>
</dbReference>
<dbReference type="InterPro" id="IPR036641">
    <property type="entry name" value="HPT_dom_sf"/>
</dbReference>
<evidence type="ECO:0000256" key="9">
    <source>
        <dbReference type="ARBA" id="ARBA00022777"/>
    </source>
</evidence>
<dbReference type="SMART" id="SM00304">
    <property type="entry name" value="HAMP"/>
    <property type="match status" value="1"/>
</dbReference>
<dbReference type="SUPFAM" id="SSF52172">
    <property type="entry name" value="CheY-like"/>
    <property type="match status" value="2"/>
</dbReference>
<dbReference type="KEGG" id="smai:EXU30_01240"/>
<dbReference type="FunFam" id="3.30.565.10:FF:000010">
    <property type="entry name" value="Sensor histidine kinase RcsC"/>
    <property type="match status" value="1"/>
</dbReference>
<dbReference type="CDD" id="cd00130">
    <property type="entry name" value="PAS"/>
    <property type="match status" value="1"/>
</dbReference>
<dbReference type="InterPro" id="IPR036097">
    <property type="entry name" value="HisK_dim/P_sf"/>
</dbReference>
<keyword evidence="26" id="KW-1185">Reference proteome</keyword>
<dbReference type="CDD" id="cd17546">
    <property type="entry name" value="REC_hyHK_CKI1_RcsC-like"/>
    <property type="match status" value="2"/>
</dbReference>
<dbReference type="SMART" id="SM00387">
    <property type="entry name" value="HATPase_c"/>
    <property type="match status" value="1"/>
</dbReference>
<evidence type="ECO:0000259" key="21">
    <source>
        <dbReference type="PROSITE" id="PS50110"/>
    </source>
</evidence>
<dbReference type="InterPro" id="IPR001789">
    <property type="entry name" value="Sig_transdc_resp-reg_receiver"/>
</dbReference>
<dbReference type="SUPFAM" id="SSF55785">
    <property type="entry name" value="PYP-like sensor domain (PAS domain)"/>
    <property type="match status" value="1"/>
</dbReference>
<feature type="domain" description="Response regulatory" evidence="21">
    <location>
        <begin position="957"/>
        <end position="1073"/>
    </location>
</feature>
<dbReference type="InterPro" id="IPR003661">
    <property type="entry name" value="HisK_dim/P_dom"/>
</dbReference>
<dbReference type="Gene3D" id="1.10.287.130">
    <property type="match status" value="1"/>
</dbReference>
<evidence type="ECO:0000256" key="12">
    <source>
        <dbReference type="ARBA" id="ARBA00023012"/>
    </source>
</evidence>
<dbReference type="InterPro" id="IPR035965">
    <property type="entry name" value="PAS-like_dom_sf"/>
</dbReference>
<keyword evidence="11 19" id="KW-1133">Transmembrane helix</keyword>
<dbReference type="SMART" id="SM00086">
    <property type="entry name" value="PAC"/>
    <property type="match status" value="1"/>
</dbReference>
<dbReference type="PROSITE" id="PS50109">
    <property type="entry name" value="HIS_KIN"/>
    <property type="match status" value="1"/>
</dbReference>
<dbReference type="CDD" id="cd00088">
    <property type="entry name" value="HPT"/>
    <property type="match status" value="1"/>
</dbReference>
<evidence type="ECO:0000259" key="23">
    <source>
        <dbReference type="PROSITE" id="PS50885"/>
    </source>
</evidence>
<dbReference type="GO" id="GO:0000155">
    <property type="term" value="F:phosphorelay sensor kinase activity"/>
    <property type="evidence" value="ECO:0007669"/>
    <property type="project" value="InterPro"/>
</dbReference>
<dbReference type="SUPFAM" id="SSF47226">
    <property type="entry name" value="Histidine-containing phosphotransfer domain, HPT domain"/>
    <property type="match status" value="1"/>
</dbReference>
<feature type="modified residue" description="4-aspartylphosphate" evidence="17">
    <location>
        <position position="862"/>
    </location>
</feature>
<dbReference type="PROSITE" id="PS50894">
    <property type="entry name" value="HPT"/>
    <property type="match status" value="1"/>
</dbReference>
<dbReference type="GO" id="GO:0005524">
    <property type="term" value="F:ATP binding"/>
    <property type="evidence" value="ECO:0007669"/>
    <property type="project" value="UniProtKB-KW"/>
</dbReference>
<dbReference type="SMART" id="SM00388">
    <property type="entry name" value="HisKA"/>
    <property type="match status" value="1"/>
</dbReference>
<feature type="modified residue" description="4-aspartylphosphate" evidence="17">
    <location>
        <position position="1006"/>
    </location>
</feature>
<evidence type="ECO:0000256" key="14">
    <source>
        <dbReference type="ARBA" id="ARBA00064003"/>
    </source>
</evidence>
<dbReference type="PANTHER" id="PTHR45339:SF1">
    <property type="entry name" value="HYBRID SIGNAL TRANSDUCTION HISTIDINE KINASE J"/>
    <property type="match status" value="1"/>
</dbReference>
<feature type="domain" description="PAC" evidence="22">
    <location>
        <begin position="497"/>
        <end position="549"/>
    </location>
</feature>
<evidence type="ECO:0000256" key="16">
    <source>
        <dbReference type="PROSITE-ProRule" id="PRU00110"/>
    </source>
</evidence>
<accession>A0A411PDL8</accession>
<feature type="domain" description="Response regulatory" evidence="21">
    <location>
        <begin position="809"/>
        <end position="930"/>
    </location>
</feature>
<dbReference type="InterPro" id="IPR003660">
    <property type="entry name" value="HAMP_dom"/>
</dbReference>